<gene>
    <name evidence="6" type="ORF">BSA145_17320</name>
</gene>
<organism evidence="6 7">
    <name type="scientific">Bacillus safensis</name>
    <dbReference type="NCBI Taxonomy" id="561879"/>
    <lineage>
        <taxon>Bacteria</taxon>
        <taxon>Bacillati</taxon>
        <taxon>Bacillota</taxon>
        <taxon>Bacilli</taxon>
        <taxon>Bacillales</taxon>
        <taxon>Bacillaceae</taxon>
        <taxon>Bacillus</taxon>
    </lineage>
</organism>
<dbReference type="AlphaFoldDB" id="A0A1L6ZLS4"/>
<dbReference type="InterPro" id="IPR011008">
    <property type="entry name" value="Dimeric_a/b-barrel"/>
</dbReference>
<evidence type="ECO:0000256" key="2">
    <source>
        <dbReference type="ARBA" id="ARBA00023235"/>
    </source>
</evidence>
<dbReference type="HAMAP" id="MF_01663">
    <property type="entry name" value="L_rham_rotase"/>
    <property type="match status" value="1"/>
</dbReference>
<dbReference type="PANTHER" id="PTHR34389">
    <property type="entry name" value="L-RHAMNOSE MUTAROTASE"/>
    <property type="match status" value="1"/>
</dbReference>
<keyword evidence="1" id="KW-0963">Cytoplasm</keyword>
<dbReference type="EMBL" id="CP015607">
    <property type="protein sequence ID" value="APT47464.1"/>
    <property type="molecule type" value="Genomic_DNA"/>
</dbReference>
<dbReference type="EC" id="5.1.3.32" evidence="5"/>
<sequence>MIRKASIMFVHKDQFDEYKRRHDEIWPEMVEALKQHGAHNYSIFLEKESGKLFAYLEIENEDRWNQMAKSDICKKWWDYMAPIMETNSDNSPRSVDLNELFYLA</sequence>
<dbReference type="InterPro" id="IPR008000">
    <property type="entry name" value="Rham/fucose_mutarotase"/>
</dbReference>
<dbReference type="InterPro" id="IPR013448">
    <property type="entry name" value="L-rhamnose_mutarotase"/>
</dbReference>
<evidence type="ECO:0000313" key="7">
    <source>
        <dbReference type="Proteomes" id="UP000185426"/>
    </source>
</evidence>
<dbReference type="RefSeq" id="WP_075623213.1">
    <property type="nucleotide sequence ID" value="NZ_CP015607.1"/>
</dbReference>
<dbReference type="GO" id="GO:0005737">
    <property type="term" value="C:cytoplasm"/>
    <property type="evidence" value="ECO:0007669"/>
    <property type="project" value="InterPro"/>
</dbReference>
<protein>
    <recommendedName>
        <fullName evidence="5">L-rhamnose mutarotase</fullName>
        <ecNumber evidence="5">5.1.3.32</ecNumber>
    </recommendedName>
</protein>
<dbReference type="Pfam" id="PF05336">
    <property type="entry name" value="rhaM"/>
    <property type="match status" value="1"/>
</dbReference>
<evidence type="ECO:0000313" key="6">
    <source>
        <dbReference type="EMBL" id="APT47464.1"/>
    </source>
</evidence>
<reference evidence="6 7" key="1">
    <citation type="submission" date="2016-05" db="EMBL/GenBank/DDBJ databases">
        <title>Complete Genome and Methylome Analysis of Psychrotrophic Bacterial Isolates from Antarctic Lake Untersee.</title>
        <authorList>
            <person name="Fomenkov A."/>
            <person name="Akimov V.N."/>
            <person name="Vasilyeva L.V."/>
            <person name="Andersen D."/>
            <person name="Vincze T."/>
            <person name="Roberts R.J."/>
        </authorList>
    </citation>
    <scope>NUCLEOTIDE SEQUENCE [LARGE SCALE GENOMIC DNA]</scope>
    <source>
        <strain evidence="6 7">U14-5</strain>
    </source>
</reference>
<evidence type="ECO:0000256" key="5">
    <source>
        <dbReference type="NCBIfam" id="TIGR02625"/>
    </source>
</evidence>
<dbReference type="Proteomes" id="UP000185426">
    <property type="component" value="Chromosome"/>
</dbReference>
<evidence type="ECO:0000256" key="3">
    <source>
        <dbReference type="ARBA" id="ARBA00023277"/>
    </source>
</evidence>
<evidence type="ECO:0000256" key="4">
    <source>
        <dbReference type="ARBA" id="ARBA00023308"/>
    </source>
</evidence>
<dbReference type="Gene3D" id="3.30.70.100">
    <property type="match status" value="1"/>
</dbReference>
<keyword evidence="2" id="KW-0413">Isomerase</keyword>
<dbReference type="SUPFAM" id="SSF54909">
    <property type="entry name" value="Dimeric alpha+beta barrel"/>
    <property type="match status" value="1"/>
</dbReference>
<evidence type="ECO:0000256" key="1">
    <source>
        <dbReference type="ARBA" id="ARBA00022490"/>
    </source>
</evidence>
<keyword evidence="4" id="KW-0684">Rhamnose metabolism</keyword>
<keyword evidence="3" id="KW-0119">Carbohydrate metabolism</keyword>
<dbReference type="GO" id="GO:0019301">
    <property type="term" value="P:rhamnose catabolic process"/>
    <property type="evidence" value="ECO:0007669"/>
    <property type="project" value="UniProtKB-UniRule"/>
</dbReference>
<dbReference type="GO" id="GO:0062192">
    <property type="term" value="F:L-rhamnose mutarotase activity"/>
    <property type="evidence" value="ECO:0007669"/>
    <property type="project" value="UniProtKB-UniRule"/>
</dbReference>
<proteinExistence type="inferred from homology"/>
<name>A0A1L6ZLS4_BACIA</name>
<accession>A0A1L6ZLS4</accession>
<dbReference type="PANTHER" id="PTHR34389:SF2">
    <property type="entry name" value="L-RHAMNOSE MUTAROTASE"/>
    <property type="match status" value="1"/>
</dbReference>
<dbReference type="NCBIfam" id="TIGR02625">
    <property type="entry name" value="YiiL_rotase"/>
    <property type="match status" value="1"/>
</dbReference>